<gene>
    <name evidence="4" type="ORF">MCHLO_13810</name>
</gene>
<feature type="compositionally biased region" description="Basic and acidic residues" evidence="1">
    <location>
        <begin position="737"/>
        <end position="753"/>
    </location>
</feature>
<name>A0ABQ0M1T8_MYCCL</name>
<feature type="compositionally biased region" description="Pro residues" evidence="1">
    <location>
        <begin position="148"/>
        <end position="159"/>
    </location>
</feature>
<feature type="region of interest" description="Disordered" evidence="1">
    <location>
        <begin position="60"/>
        <end position="93"/>
    </location>
</feature>
<feature type="compositionally biased region" description="Low complexity" evidence="1">
    <location>
        <begin position="160"/>
        <end position="174"/>
    </location>
</feature>
<keyword evidence="5" id="KW-1185">Reference proteome</keyword>
<evidence type="ECO:0000313" key="4">
    <source>
        <dbReference type="EMBL" id="GAT57250.1"/>
    </source>
</evidence>
<feature type="compositionally biased region" description="Basic and acidic residues" evidence="1">
    <location>
        <begin position="281"/>
        <end position="301"/>
    </location>
</feature>
<feature type="region of interest" description="Disordered" evidence="1">
    <location>
        <begin position="451"/>
        <end position="571"/>
    </location>
</feature>
<evidence type="ECO:0008006" key="6">
    <source>
        <dbReference type="Google" id="ProtNLM"/>
    </source>
</evidence>
<protein>
    <recommendedName>
        <fullName evidence="6">Nitrogen regulatory protein areA GATA-like domain-containing protein</fullName>
    </recommendedName>
</protein>
<organism evidence="4 5">
    <name type="scientific">Mycena chlorophos</name>
    <name type="common">Agaric fungus</name>
    <name type="synonym">Agaricus chlorophos</name>
    <dbReference type="NCBI Taxonomy" id="658473"/>
    <lineage>
        <taxon>Eukaryota</taxon>
        <taxon>Fungi</taxon>
        <taxon>Dikarya</taxon>
        <taxon>Basidiomycota</taxon>
        <taxon>Agaricomycotina</taxon>
        <taxon>Agaricomycetes</taxon>
        <taxon>Agaricomycetidae</taxon>
        <taxon>Agaricales</taxon>
        <taxon>Marasmiineae</taxon>
        <taxon>Mycenaceae</taxon>
        <taxon>Mycena</taxon>
    </lineage>
</organism>
<feature type="region of interest" description="Disordered" evidence="1">
    <location>
        <begin position="368"/>
        <end position="439"/>
    </location>
</feature>
<dbReference type="Pfam" id="PF08550">
    <property type="entry name" value="GATA_AreA"/>
    <property type="match status" value="1"/>
</dbReference>
<proteinExistence type="predicted"/>
<evidence type="ECO:0000313" key="5">
    <source>
        <dbReference type="Proteomes" id="UP000815677"/>
    </source>
</evidence>
<feature type="compositionally biased region" description="Basic and acidic residues" evidence="1">
    <location>
        <begin position="716"/>
        <end position="728"/>
    </location>
</feature>
<feature type="region of interest" description="Disordered" evidence="1">
    <location>
        <begin position="211"/>
        <end position="348"/>
    </location>
</feature>
<feature type="compositionally biased region" description="Low complexity" evidence="1">
    <location>
        <begin position="381"/>
        <end position="390"/>
    </location>
</feature>
<dbReference type="Pfam" id="PF11702">
    <property type="entry name" value="DUF3295"/>
    <property type="match status" value="1"/>
</dbReference>
<evidence type="ECO:0000259" key="3">
    <source>
        <dbReference type="Pfam" id="PF11702"/>
    </source>
</evidence>
<feature type="compositionally biased region" description="Basic residues" evidence="1">
    <location>
        <begin position="522"/>
        <end position="531"/>
    </location>
</feature>
<feature type="domain" description="DUF3295" evidence="3">
    <location>
        <begin position="819"/>
        <end position="921"/>
    </location>
</feature>
<reference evidence="4" key="1">
    <citation type="submission" date="2014-09" db="EMBL/GenBank/DDBJ databases">
        <title>Genome sequence of the luminous mushroom Mycena chlorophos for searching fungal bioluminescence genes.</title>
        <authorList>
            <person name="Tanaka Y."/>
            <person name="Kasuga D."/>
            <person name="Oba Y."/>
            <person name="Hase S."/>
            <person name="Sato K."/>
            <person name="Oba Y."/>
            <person name="Sakakibara Y."/>
        </authorList>
    </citation>
    <scope>NUCLEOTIDE SEQUENCE</scope>
</reference>
<evidence type="ECO:0000259" key="2">
    <source>
        <dbReference type="Pfam" id="PF08550"/>
    </source>
</evidence>
<feature type="region of interest" description="Disordered" evidence="1">
    <location>
        <begin position="146"/>
        <end position="196"/>
    </location>
</feature>
<dbReference type="InterPro" id="IPR021711">
    <property type="entry name" value="DUF3295"/>
</dbReference>
<dbReference type="InterPro" id="IPR013860">
    <property type="entry name" value="AreA_GATA"/>
</dbReference>
<sequence>MHEGNSPSLSFLAVAAPVQDATDVLRLLSVFSKCPDAVQEGHRLQNLAWRLAPSLKFRPAQPWPPTPESLSSDDDSKELASPRPRPTPGKVIYDIIPAKKLAPTKTGYATPGSSSSSCASSTVSIAVQATQDPDVAVPRLILVAPTPNLSPHPTPPATPQLPAASPARMPSPISLAPPPDPNPAVSSRSATRGVPPASAVTVLSSPAMTPASTTYPHLNPAPQHSQYPPQAQSTHILPLGGGRLTTKPTFFLHAGRSNSSPSSSPSHSSQRSSNSSSSDSSQERERERREEEIRAREREMAQRQAYAGDARGRVRTTPPRSEASDLAQMAAKMQAPPAQPTNPPLNTKARKLGLSTRTVSTPFLAAQAASRPLADLEDSRSVSSHATSSSNAKIRNARAKQPRASTSRPGHPRAGSSRSRSRISKGSNSKNGAANDLGLPSNLAAAVAFVEQGKRRTTVVLATSDEDSEWSDDEDDNQDKDDGAEEDEEQDWEDESASPSQPQNPPPSLQQRPNGPSELRHLPTRPTHRSAGHLPSLAKPQQQRGHQRHSSERSIPSDPQPEPNLFAKMPRVSYENLPQLAKRGPSGLTLLLSGRFAEAPAMPRQRQRPVGGFGGLGLAMTTGPPTSGAQLSPVPPTPATALDRPAPQRKASAPLPSRPNNVPRVKSTTALPPLNGSLGKSPAANPVVTTPTSRTGYRPKGPPAEAEFTDDDESDADGRGKGKDRASDDGLQLSKSAAHEKLRILAERSDISRAKNGSGSSTDIPEERRRQYEAAGVPEWVPANSSSRPLEPEEPPQVSAVAQPSAPVQYPYYLPPPMPPSSPKTTRTRMLRNELSESLRHNLVWLRRQTKAEFTGPTPRRTKSTANVPAERNLVRLTPRDPSDPEYVDPLLDQQQQPTREAPRLVRNFSYDNSDFHRSGW</sequence>
<dbReference type="EMBL" id="DF849427">
    <property type="protein sequence ID" value="GAT57250.1"/>
    <property type="molecule type" value="Genomic_DNA"/>
</dbReference>
<feature type="compositionally biased region" description="Low complexity" evidence="1">
    <location>
        <begin position="407"/>
        <end position="432"/>
    </location>
</feature>
<accession>A0ABQ0M1T8</accession>
<dbReference type="Proteomes" id="UP000815677">
    <property type="component" value="Unassembled WGS sequence"/>
</dbReference>
<feature type="compositionally biased region" description="Low complexity" evidence="1">
    <location>
        <begin position="256"/>
        <end position="280"/>
    </location>
</feature>
<evidence type="ECO:0000256" key="1">
    <source>
        <dbReference type="SAM" id="MobiDB-lite"/>
    </source>
</evidence>
<feature type="region of interest" description="Disordered" evidence="1">
    <location>
        <begin position="599"/>
        <end position="802"/>
    </location>
</feature>
<feature type="domain" description="Nitrogen regulatory protein areA GATA-like" evidence="2">
    <location>
        <begin position="30"/>
        <end position="51"/>
    </location>
</feature>
<feature type="compositionally biased region" description="Polar residues" evidence="1">
    <location>
        <begin position="211"/>
        <end position="235"/>
    </location>
</feature>
<feature type="compositionally biased region" description="Low complexity" evidence="1">
    <location>
        <begin position="327"/>
        <end position="336"/>
    </location>
</feature>
<feature type="compositionally biased region" description="Acidic residues" evidence="1">
    <location>
        <begin position="464"/>
        <end position="496"/>
    </location>
</feature>